<comment type="caution">
    <text evidence="3">The sequence shown here is derived from an EMBL/GenBank/DDBJ whole genome shotgun (WGS) entry which is preliminary data.</text>
</comment>
<evidence type="ECO:0008006" key="5">
    <source>
        <dbReference type="Google" id="ProtNLM"/>
    </source>
</evidence>
<keyword evidence="2" id="KW-0732">Signal</keyword>
<sequence length="238" mass="23314">MSSSIRRGTLAATALALAVVTLSACAAGHDAETLEIKPDNAATSVGSVKVQNVNIITPDSGPGPSAVTARIFNEGSKDETLTAITVKGAGARVKLRPAKGEQKLTVPAGGSLALGGKGNASAELPEAGAGAVQDGNAQPISFDLSRTGKVTLRATVVPAHGDYKHFGPTVAPSPSTTSATPSGSPSSSPSESSPGSPSEEAAGAESPGAGDDDTDDAGEAGSEHEGEEAEAEGHASGH</sequence>
<dbReference type="PROSITE" id="PS51257">
    <property type="entry name" value="PROKAR_LIPOPROTEIN"/>
    <property type="match status" value="1"/>
</dbReference>
<keyword evidence="4" id="KW-1185">Reference proteome</keyword>
<reference evidence="3 4" key="1">
    <citation type="journal article" date="2016" name="Front. Microbiol.">
        <title>Comparative Genomics Analysis of Streptomyces Species Reveals Their Adaptation to the Marine Environment and Their Diversity at the Genomic Level.</title>
        <authorList>
            <person name="Tian X."/>
            <person name="Zhang Z."/>
            <person name="Yang T."/>
            <person name="Chen M."/>
            <person name="Li J."/>
            <person name="Chen F."/>
            <person name="Yang J."/>
            <person name="Li W."/>
            <person name="Zhang B."/>
            <person name="Zhang Z."/>
            <person name="Wu J."/>
            <person name="Zhang C."/>
            <person name="Long L."/>
            <person name="Xiao J."/>
        </authorList>
    </citation>
    <scope>NUCLEOTIDE SEQUENCE [LARGE SCALE GENOMIC DNA]</scope>
    <source>
        <strain evidence="3 4">SCSIO 10390</strain>
    </source>
</reference>
<feature type="region of interest" description="Disordered" evidence="1">
    <location>
        <begin position="161"/>
        <end position="238"/>
    </location>
</feature>
<dbReference type="OrthoDB" id="3824824at2"/>
<evidence type="ECO:0000313" key="3">
    <source>
        <dbReference type="EMBL" id="OEU89942.1"/>
    </source>
</evidence>
<accession>A0A1E7JNT4</accession>
<feature type="compositionally biased region" description="Low complexity" evidence="1">
    <location>
        <begin position="167"/>
        <end position="209"/>
    </location>
</feature>
<name>A0A1E7JNT4_9ACTN</name>
<dbReference type="PATRIC" id="fig|933944.5.peg.343"/>
<dbReference type="AlphaFoldDB" id="A0A1E7JNT4"/>
<dbReference type="Proteomes" id="UP000176087">
    <property type="component" value="Unassembled WGS sequence"/>
</dbReference>
<dbReference type="Pfam" id="PF04314">
    <property type="entry name" value="PCuAC"/>
    <property type="match status" value="1"/>
</dbReference>
<dbReference type="EMBL" id="LJGT01000038">
    <property type="protein sequence ID" value="OEU89942.1"/>
    <property type="molecule type" value="Genomic_DNA"/>
</dbReference>
<protein>
    <recommendedName>
        <fullName evidence="5">DUF461 domain-containing protein</fullName>
    </recommendedName>
</protein>
<evidence type="ECO:0000256" key="2">
    <source>
        <dbReference type="SAM" id="SignalP"/>
    </source>
</evidence>
<evidence type="ECO:0000313" key="4">
    <source>
        <dbReference type="Proteomes" id="UP000176087"/>
    </source>
</evidence>
<dbReference type="InterPro" id="IPR036182">
    <property type="entry name" value="PCuAC_sf"/>
</dbReference>
<dbReference type="SUPFAM" id="SSF110087">
    <property type="entry name" value="DR1885-like metal-binding protein"/>
    <property type="match status" value="1"/>
</dbReference>
<evidence type="ECO:0000256" key="1">
    <source>
        <dbReference type="SAM" id="MobiDB-lite"/>
    </source>
</evidence>
<dbReference type="RefSeq" id="WP_070012984.1">
    <property type="nucleotide sequence ID" value="NZ_LJGS01000044.1"/>
</dbReference>
<organism evidence="3 4">
    <name type="scientific">Streptomyces abyssalis</name>
    <dbReference type="NCBI Taxonomy" id="933944"/>
    <lineage>
        <taxon>Bacteria</taxon>
        <taxon>Bacillati</taxon>
        <taxon>Actinomycetota</taxon>
        <taxon>Actinomycetes</taxon>
        <taxon>Kitasatosporales</taxon>
        <taxon>Streptomycetaceae</taxon>
        <taxon>Streptomyces</taxon>
    </lineage>
</organism>
<dbReference type="InterPro" id="IPR007410">
    <property type="entry name" value="LpqE-like"/>
</dbReference>
<feature type="signal peptide" evidence="2">
    <location>
        <begin position="1"/>
        <end position="26"/>
    </location>
</feature>
<gene>
    <name evidence="3" type="ORF">AN215_09865</name>
</gene>
<proteinExistence type="predicted"/>
<feature type="chain" id="PRO_5009195815" description="DUF461 domain-containing protein" evidence="2">
    <location>
        <begin position="27"/>
        <end position="238"/>
    </location>
</feature>